<dbReference type="InterPro" id="IPR043502">
    <property type="entry name" value="DNA/RNA_pol_sf"/>
</dbReference>
<sequence length="1337" mass="150315">MRVTYNPNEPDTHLHRPINNIAEQANIPEIPGKSQQIPLTPITKRIRNIVPFRGEPGTLVSFIGTIDGVVSEFGGRENEVYNIVYNEKITGAAKDFLAADFPVSWELCKQRLRSHFRPAKEWAVISKEITNIKVFTISQLVDKIQGIVNNVTECAAFSAESVEMANCLNSMLVVRIKELVAGSLAREISDLYSLESIRAVLYKYIGYDAYNLKKDRTSQNNYQHTHRQEKVNRFYNQRTDIVGGNIRRNDRQCYENQFGRRHNVSVNVRSGQPRFEFRNRSGQEGQDVGDRSRQQRVEQNRSGQSRAVPMDIDALSRETNQLEGEFFYKLASDKRKIFVVLTFGSDDFCAMIDTGSTISLLNSSKVPSSLYEKILLGQSVKINTIQGVVLKDTEQVKTKCPIQFGQPDYARIRWTKIALNKEYDFLIGMDWLEKNVVSLDLMNQELVLKNGRKIPFVSKSMEEAILLLILMTTTTQAGLLTTSIDEQWGYLKLKVKTVQIVNETNTILHVINPEEILKTIVEIRVNLKHLDFENRNIIDREIDTVVAKTKSIMPYRCKDLDEVTSREEICTALKEQFKLEDFREESIVSLRKAYGGTQTATMRLPVESAQKLLAVGKVRIGWVVCRLREQISLKRVAQDLLAQTTYESAMEIAIISEPYRNLDGAVWVTDSTGGAAIWACGRQGIQYSIGQTARGFVWAKISGIFIYSCYAPPSLTLPEFEELLDDLVHDAKGRSPKVIAGDFNAWANEWGSKETNARGRCLLEAFAQLDVVLANEGDINTYRKGGTGSIVDLTFISPALARDMSWQVSEDFTYSDHQAITFELRMESQGRRPAPRKPKSSGTPGWSAKAMDEQTFMEVWLDLPSKAGTSTDRALHVTQSISKACDASMPRRCSFPARRPNYWWNSELANLRSICHRARRTAQRAIGRIDQGQKEHAYREARKNLKLAIQRITRDELLEICSRIGDSKAPGLDGIPNNSLKLAVKSRPDMFAELFETCMSEGIFPAPWKRQKLVLLPKAGKPPGEPCSYRPICLLDTMGKMLERAIYNRLLSVVESQGGLSDRQYGFRKARSTIDAIKMVNGLAENAIHGRGCTSKYCVVVTLDVRNAFNSANWNLIRKSLATIGVPTYLAAIIDSYLKERTLWYDTDDGSKEYVVSAGVPQGSVLGPLLWNIMYNDVLKLPVPEEATVVGYADDIALVVVAKHLEDAELYSSEAISVIKAWLESAGLALAEEKTEAVLITKRRKRNYACIRIGNHIITSKPAIKYLGVMIDGGLNFKQHIEHTCKRASTTSEKSRKGEIHKQVATAVGPVRKGSLDLQVDPFHRGVAGEKAWGNQL</sequence>
<feature type="domain" description="Reverse transcriptase" evidence="2">
    <location>
        <begin position="997"/>
        <end position="1271"/>
    </location>
</feature>
<dbReference type="OrthoDB" id="8039174at2759"/>
<proteinExistence type="predicted"/>
<dbReference type="CDD" id="cd01650">
    <property type="entry name" value="RT_nLTR_like"/>
    <property type="match status" value="1"/>
</dbReference>
<keyword evidence="4" id="KW-1185">Reference proteome</keyword>
<evidence type="ECO:0000313" key="4">
    <source>
        <dbReference type="Proteomes" id="UP000594454"/>
    </source>
</evidence>
<dbReference type="InterPro" id="IPR001969">
    <property type="entry name" value="Aspartic_peptidase_AS"/>
</dbReference>
<name>A0A7R8UPG5_HERIL</name>
<organism evidence="3 4">
    <name type="scientific">Hermetia illucens</name>
    <name type="common">Black soldier fly</name>
    <dbReference type="NCBI Taxonomy" id="343691"/>
    <lineage>
        <taxon>Eukaryota</taxon>
        <taxon>Metazoa</taxon>
        <taxon>Ecdysozoa</taxon>
        <taxon>Arthropoda</taxon>
        <taxon>Hexapoda</taxon>
        <taxon>Insecta</taxon>
        <taxon>Pterygota</taxon>
        <taxon>Neoptera</taxon>
        <taxon>Endopterygota</taxon>
        <taxon>Diptera</taxon>
        <taxon>Brachycera</taxon>
        <taxon>Stratiomyomorpha</taxon>
        <taxon>Stratiomyidae</taxon>
        <taxon>Hermetiinae</taxon>
        <taxon>Hermetia</taxon>
    </lineage>
</organism>
<dbReference type="PROSITE" id="PS00141">
    <property type="entry name" value="ASP_PROTEASE"/>
    <property type="match status" value="1"/>
</dbReference>
<evidence type="ECO:0000313" key="3">
    <source>
        <dbReference type="EMBL" id="CAD7084606.1"/>
    </source>
</evidence>
<dbReference type="SUPFAM" id="SSF56672">
    <property type="entry name" value="DNA/RNA polymerases"/>
    <property type="match status" value="1"/>
</dbReference>
<dbReference type="Pfam" id="PF00078">
    <property type="entry name" value="RVT_1"/>
    <property type="match status" value="1"/>
</dbReference>
<feature type="region of interest" description="Disordered" evidence="1">
    <location>
        <begin position="825"/>
        <end position="848"/>
    </location>
</feature>
<dbReference type="Pfam" id="PF14529">
    <property type="entry name" value="Exo_endo_phos_2"/>
    <property type="match status" value="1"/>
</dbReference>
<protein>
    <recommendedName>
        <fullName evidence="2">Reverse transcriptase domain-containing protein</fullName>
    </recommendedName>
</protein>
<dbReference type="Proteomes" id="UP000594454">
    <property type="component" value="Chromosome 3"/>
</dbReference>
<evidence type="ECO:0000259" key="2">
    <source>
        <dbReference type="PROSITE" id="PS50878"/>
    </source>
</evidence>
<gene>
    <name evidence="3" type="ORF">HERILL_LOCUS7490</name>
</gene>
<dbReference type="PANTHER" id="PTHR19446">
    <property type="entry name" value="REVERSE TRANSCRIPTASES"/>
    <property type="match status" value="1"/>
</dbReference>
<dbReference type="Gene3D" id="2.40.70.10">
    <property type="entry name" value="Acid Proteases"/>
    <property type="match status" value="1"/>
</dbReference>
<dbReference type="InterPro" id="IPR005135">
    <property type="entry name" value="Endo/exonuclease/phosphatase"/>
</dbReference>
<feature type="region of interest" description="Disordered" evidence="1">
    <location>
        <begin position="269"/>
        <end position="307"/>
    </location>
</feature>
<dbReference type="InterPro" id="IPR036691">
    <property type="entry name" value="Endo/exonu/phosph_ase_sf"/>
</dbReference>
<dbReference type="GO" id="GO:0071897">
    <property type="term" value="P:DNA biosynthetic process"/>
    <property type="evidence" value="ECO:0007669"/>
    <property type="project" value="UniProtKB-ARBA"/>
</dbReference>
<feature type="compositionally biased region" description="Basic and acidic residues" evidence="1">
    <location>
        <begin position="288"/>
        <end position="299"/>
    </location>
</feature>
<dbReference type="GO" id="GO:0004190">
    <property type="term" value="F:aspartic-type endopeptidase activity"/>
    <property type="evidence" value="ECO:0007669"/>
    <property type="project" value="InterPro"/>
</dbReference>
<dbReference type="GO" id="GO:0006508">
    <property type="term" value="P:proteolysis"/>
    <property type="evidence" value="ECO:0007669"/>
    <property type="project" value="InterPro"/>
</dbReference>
<dbReference type="InterPro" id="IPR021109">
    <property type="entry name" value="Peptidase_aspartic_dom_sf"/>
</dbReference>
<reference evidence="3 4" key="1">
    <citation type="submission" date="2020-11" db="EMBL/GenBank/DDBJ databases">
        <authorList>
            <person name="Wallbank WR R."/>
            <person name="Pardo Diaz C."/>
            <person name="Kozak K."/>
            <person name="Martin S."/>
            <person name="Jiggins C."/>
            <person name="Moest M."/>
            <person name="Warren A I."/>
            <person name="Generalovic N T."/>
            <person name="Byers J.R.P. K."/>
            <person name="Montejo-Kovacevich G."/>
            <person name="Yen C E."/>
        </authorList>
    </citation>
    <scope>NUCLEOTIDE SEQUENCE [LARGE SCALE GENOMIC DNA]</scope>
</reference>
<dbReference type="Gene3D" id="3.60.10.10">
    <property type="entry name" value="Endonuclease/exonuclease/phosphatase"/>
    <property type="match status" value="1"/>
</dbReference>
<dbReference type="EMBL" id="LR899011">
    <property type="protein sequence ID" value="CAD7084606.1"/>
    <property type="molecule type" value="Genomic_DNA"/>
</dbReference>
<dbReference type="CDD" id="cd00303">
    <property type="entry name" value="retropepsin_like"/>
    <property type="match status" value="1"/>
</dbReference>
<dbReference type="SUPFAM" id="SSF50630">
    <property type="entry name" value="Acid proteases"/>
    <property type="match status" value="1"/>
</dbReference>
<dbReference type="CDD" id="cd09077">
    <property type="entry name" value="R1-I-EN"/>
    <property type="match status" value="1"/>
</dbReference>
<dbReference type="SUPFAM" id="SSF56219">
    <property type="entry name" value="DNase I-like"/>
    <property type="match status" value="1"/>
</dbReference>
<dbReference type="InterPro" id="IPR000477">
    <property type="entry name" value="RT_dom"/>
</dbReference>
<dbReference type="PROSITE" id="PS50878">
    <property type="entry name" value="RT_POL"/>
    <property type="match status" value="1"/>
</dbReference>
<accession>A0A7R8UPG5</accession>
<dbReference type="InParanoid" id="A0A7R8UPG5"/>
<evidence type="ECO:0000256" key="1">
    <source>
        <dbReference type="SAM" id="MobiDB-lite"/>
    </source>
</evidence>